<comment type="caution">
    <text evidence="4">The sequence shown here is derived from an EMBL/GenBank/DDBJ whole genome shotgun (WGS) entry which is preliminary data.</text>
</comment>
<dbReference type="PANTHER" id="PTHR12526:SF510">
    <property type="entry name" value="D-INOSITOL 3-PHOSPHATE GLYCOSYLTRANSFERASE"/>
    <property type="match status" value="1"/>
</dbReference>
<dbReference type="Pfam" id="PF00534">
    <property type="entry name" value="Glycos_transf_1"/>
    <property type="match status" value="1"/>
</dbReference>
<dbReference type="InterPro" id="IPR001296">
    <property type="entry name" value="Glyco_trans_1"/>
</dbReference>
<dbReference type="RefSeq" id="WP_119900936.1">
    <property type="nucleotide sequence ID" value="NZ_QNRC01000020.1"/>
</dbReference>
<dbReference type="PANTHER" id="PTHR12526">
    <property type="entry name" value="GLYCOSYLTRANSFERASE"/>
    <property type="match status" value="1"/>
</dbReference>
<evidence type="ECO:0000256" key="1">
    <source>
        <dbReference type="ARBA" id="ARBA00022676"/>
    </source>
</evidence>
<dbReference type="Proteomes" id="UP000283587">
    <property type="component" value="Unassembled WGS sequence"/>
</dbReference>
<evidence type="ECO:0000313" key="4">
    <source>
        <dbReference type="EMBL" id="RJL01845.1"/>
    </source>
</evidence>
<dbReference type="GO" id="GO:0016757">
    <property type="term" value="F:glycosyltransferase activity"/>
    <property type="evidence" value="ECO:0007669"/>
    <property type="project" value="UniProtKB-KW"/>
</dbReference>
<accession>A0A418ZUG3</accession>
<sequence>MSQTDDSLLLGISAPIFRDAAGRLFIESQTISGLKAWRENFARVTAFSICHDAPPPAGWADAAAEGIAAPEIAIVPLPDTYDLKTLLRQRRTLSGQMLQLMRETQYHTFAYGGWIGDPGEIAASVARRHGIPHAVWFDRVESQVVRAESGKSLPARLKSALRAAIFTRNENRAVRSADLSLLHGATVFRHFSKIARNPHQVEDVHFTDGDRVDADVIAAKANAAAEGPLRILYCGRAAAMKGPLDWIRVLVGLKAQGVDFEAHWLGEGEMLAEMRAAAAEGGLTETELRFEGFVSDPARVRDFYRRAHLLLFCHLSDESPRNLIESLHSATPLVGYRDPYSAELTGEQGAGLLVPRGDTDALVASLAALDADRPRLSELIRRAGASAAHLTRDEVFRHRSDIIRSQLNQPHR</sequence>
<keyword evidence="1" id="KW-0328">Glycosyltransferase</keyword>
<keyword evidence="2 4" id="KW-0808">Transferase</keyword>
<dbReference type="Gene3D" id="3.40.50.2000">
    <property type="entry name" value="Glycogen Phosphorylase B"/>
    <property type="match status" value="1"/>
</dbReference>
<gene>
    <name evidence="4" type="ORF">D3P05_22180</name>
</gene>
<dbReference type="OrthoDB" id="503550at2"/>
<reference evidence="5" key="1">
    <citation type="submission" date="2018-09" db="EMBL/GenBank/DDBJ databases">
        <title>Paracoccus onubensis nov. sp. a moderate halophilic bacterium isolated from Gruta de las Maravillas (Aracena, Spain).</title>
        <authorList>
            <person name="Jurado V."/>
            <person name="Gutierrez-Patricio S."/>
            <person name="Gonzalez-Pimentel J.L."/>
            <person name="Miller A.Z."/>
            <person name="Laiz L."/>
            <person name="Saiz-Jimenez C."/>
        </authorList>
    </citation>
    <scope>NUCLEOTIDE SEQUENCE [LARGE SCALE GENOMIC DNA]</scope>
    <source>
        <strain evidence="5">DSM 26381</strain>
    </source>
</reference>
<evidence type="ECO:0000313" key="5">
    <source>
        <dbReference type="Proteomes" id="UP000283587"/>
    </source>
</evidence>
<evidence type="ECO:0000259" key="3">
    <source>
        <dbReference type="Pfam" id="PF00534"/>
    </source>
</evidence>
<dbReference type="SUPFAM" id="SSF53756">
    <property type="entry name" value="UDP-Glycosyltransferase/glycogen phosphorylase"/>
    <property type="match status" value="1"/>
</dbReference>
<evidence type="ECO:0000256" key="2">
    <source>
        <dbReference type="ARBA" id="ARBA00022679"/>
    </source>
</evidence>
<proteinExistence type="predicted"/>
<dbReference type="AlphaFoldDB" id="A0A418ZUG3"/>
<protein>
    <submittedName>
        <fullName evidence="4">Glycosyltransferase</fullName>
    </submittedName>
</protein>
<feature type="domain" description="Glycosyl transferase family 1" evidence="3">
    <location>
        <begin position="220"/>
        <end position="383"/>
    </location>
</feature>
<name>A0A418ZUG3_9RHOB</name>
<organism evidence="4 5">
    <name type="scientific">Paracoccus siganidrum</name>
    <dbReference type="NCBI Taxonomy" id="1276757"/>
    <lineage>
        <taxon>Bacteria</taxon>
        <taxon>Pseudomonadati</taxon>
        <taxon>Pseudomonadota</taxon>
        <taxon>Alphaproteobacteria</taxon>
        <taxon>Rhodobacterales</taxon>
        <taxon>Paracoccaceae</taxon>
        <taxon>Paracoccus</taxon>
    </lineage>
</organism>
<dbReference type="EMBL" id="QZEW01000155">
    <property type="protein sequence ID" value="RJL01845.1"/>
    <property type="molecule type" value="Genomic_DNA"/>
</dbReference>
<keyword evidence="5" id="KW-1185">Reference proteome</keyword>